<reference evidence="2" key="1">
    <citation type="journal article" date="2022" name="Mol. Ecol. Resour.">
        <title>The genomes of chicory, endive, great burdock and yacon provide insights into Asteraceae palaeo-polyploidization history and plant inulin production.</title>
        <authorList>
            <person name="Fan W."/>
            <person name="Wang S."/>
            <person name="Wang H."/>
            <person name="Wang A."/>
            <person name="Jiang F."/>
            <person name="Liu H."/>
            <person name="Zhao H."/>
            <person name="Xu D."/>
            <person name="Zhang Y."/>
        </authorList>
    </citation>
    <scope>NUCLEOTIDE SEQUENCE [LARGE SCALE GENOMIC DNA]</scope>
    <source>
        <strain evidence="2">cv. Yunnan</strain>
    </source>
</reference>
<evidence type="ECO:0000313" key="1">
    <source>
        <dbReference type="EMBL" id="KAI3816846.1"/>
    </source>
</evidence>
<evidence type="ECO:0000313" key="2">
    <source>
        <dbReference type="Proteomes" id="UP001056120"/>
    </source>
</evidence>
<organism evidence="1 2">
    <name type="scientific">Smallanthus sonchifolius</name>
    <dbReference type="NCBI Taxonomy" id="185202"/>
    <lineage>
        <taxon>Eukaryota</taxon>
        <taxon>Viridiplantae</taxon>
        <taxon>Streptophyta</taxon>
        <taxon>Embryophyta</taxon>
        <taxon>Tracheophyta</taxon>
        <taxon>Spermatophyta</taxon>
        <taxon>Magnoliopsida</taxon>
        <taxon>eudicotyledons</taxon>
        <taxon>Gunneridae</taxon>
        <taxon>Pentapetalae</taxon>
        <taxon>asterids</taxon>
        <taxon>campanulids</taxon>
        <taxon>Asterales</taxon>
        <taxon>Asteraceae</taxon>
        <taxon>Asteroideae</taxon>
        <taxon>Heliantheae alliance</taxon>
        <taxon>Millerieae</taxon>
        <taxon>Smallanthus</taxon>
    </lineage>
</organism>
<reference evidence="1 2" key="2">
    <citation type="journal article" date="2022" name="Mol. Ecol. Resour.">
        <title>The genomes of chicory, endive, great burdock and yacon provide insights into Asteraceae paleo-polyploidization history and plant inulin production.</title>
        <authorList>
            <person name="Fan W."/>
            <person name="Wang S."/>
            <person name="Wang H."/>
            <person name="Wang A."/>
            <person name="Jiang F."/>
            <person name="Liu H."/>
            <person name="Zhao H."/>
            <person name="Xu D."/>
            <person name="Zhang Y."/>
        </authorList>
    </citation>
    <scope>NUCLEOTIDE SEQUENCE [LARGE SCALE GENOMIC DNA]</scope>
    <source>
        <strain evidence="2">cv. Yunnan</strain>
        <tissue evidence="1">Leaves</tissue>
    </source>
</reference>
<comment type="caution">
    <text evidence="1">The sequence shown here is derived from an EMBL/GenBank/DDBJ whole genome shotgun (WGS) entry which is preliminary data.</text>
</comment>
<name>A0ACB9J9M5_9ASTR</name>
<dbReference type="EMBL" id="CM042022">
    <property type="protein sequence ID" value="KAI3816846.1"/>
    <property type="molecule type" value="Genomic_DNA"/>
</dbReference>
<proteinExistence type="predicted"/>
<dbReference type="Proteomes" id="UP001056120">
    <property type="component" value="Linkage Group LG05"/>
</dbReference>
<gene>
    <name evidence="1" type="ORF">L1987_16552</name>
</gene>
<sequence>MERPRGIQFLYELNLFTGTDIGRLFPLRWNPANLNNCLYIKQGNRLTPRHLLCSILFVGGMRASIRRKLQLEGNRLTPRHLLDDERGDPNPGQMAPVDEFLKERAEKAIIEAMKSYEPRPEEVTKTFTEQVSEYVSNLSLSLQNEQAPRKQLKKPSNRK</sequence>
<keyword evidence="2" id="KW-1185">Reference proteome</keyword>
<protein>
    <submittedName>
        <fullName evidence="1">Uncharacterized protein</fullName>
    </submittedName>
</protein>
<accession>A0ACB9J9M5</accession>